<evidence type="ECO:0000313" key="8">
    <source>
        <dbReference type="EMBL" id="TDO01355.1"/>
    </source>
</evidence>
<comment type="similarity">
    <text evidence="2 6">Belongs to the FPP/GGPP synthase family.</text>
</comment>
<reference evidence="8 10" key="2">
    <citation type="submission" date="2019-03" db="EMBL/GenBank/DDBJ databases">
        <title>Freshwater and sediment microbial communities from various areas in North America, analyzing microbe dynamics in response to fracking.</title>
        <authorList>
            <person name="Lamendella R."/>
        </authorList>
    </citation>
    <scope>NUCLEOTIDE SEQUENCE [LARGE SCALE GENOMIC DNA]</scope>
    <source>
        <strain evidence="8 10">114D</strain>
    </source>
</reference>
<dbReference type="PROSITE" id="PS00444">
    <property type="entry name" value="POLYPRENYL_SYNTHASE_2"/>
    <property type="match status" value="1"/>
</dbReference>
<evidence type="ECO:0000256" key="4">
    <source>
        <dbReference type="ARBA" id="ARBA00022723"/>
    </source>
</evidence>
<accession>A0A1I2B070</accession>
<keyword evidence="9" id="KW-1185">Reference proteome</keyword>
<dbReference type="Proteomes" id="UP000198964">
    <property type="component" value="Unassembled WGS sequence"/>
</dbReference>
<proteinExistence type="inferred from homology"/>
<dbReference type="SFLD" id="SFLDS00005">
    <property type="entry name" value="Isoprenoid_Synthase_Type_I"/>
    <property type="match status" value="1"/>
</dbReference>
<dbReference type="Pfam" id="PF00348">
    <property type="entry name" value="polyprenyl_synt"/>
    <property type="match status" value="1"/>
</dbReference>
<protein>
    <submittedName>
        <fullName evidence="7">Octaprenyl-diphosphate synthase</fullName>
    </submittedName>
</protein>
<dbReference type="CDD" id="cd00685">
    <property type="entry name" value="Trans_IPPS_HT"/>
    <property type="match status" value="1"/>
</dbReference>
<evidence type="ECO:0000313" key="10">
    <source>
        <dbReference type="Proteomes" id="UP000294848"/>
    </source>
</evidence>
<dbReference type="STRING" id="655355.SAMN05216283_101274"/>
<evidence type="ECO:0000313" key="7">
    <source>
        <dbReference type="EMBL" id="SFE49407.1"/>
    </source>
</evidence>
<evidence type="ECO:0000256" key="2">
    <source>
        <dbReference type="ARBA" id="ARBA00006706"/>
    </source>
</evidence>
<dbReference type="InterPro" id="IPR000092">
    <property type="entry name" value="Polyprenyl_synt"/>
</dbReference>
<keyword evidence="5" id="KW-0460">Magnesium</keyword>
<keyword evidence="3 6" id="KW-0808">Transferase</keyword>
<dbReference type="InterPro" id="IPR008949">
    <property type="entry name" value="Isoprenoid_synthase_dom_sf"/>
</dbReference>
<dbReference type="PROSITE" id="PS00723">
    <property type="entry name" value="POLYPRENYL_SYNTHASE_1"/>
    <property type="match status" value="1"/>
</dbReference>
<sequence length="335" mass="38365">MLFLNRSKPEQMSSLDIIQAPIKDELKQFEEYFKTTIQSDIPLLSLIINYILRKKGKQMRPMFVFLSAKINGDFNESAFMAASSIELLHTATLVHDDVVDESYERRGSFSINALWKNKLAVLVGDYILARGLLLNLDNHKYSFLQLISRSVKDMSEGEILQMRKSRKLDIDYDTYFEIIEKKTASLIATSMAIGAASVSEDEAVVEKMFQIGIDVGIAFQIKDDIFDYQAKGVLGKPTGNDIKEKKITLPLLYVLSNSTEKEKRRILHEVKRKHKNTAKVQELVNLVVERGGLEYATEQMNYYRDRAISQLNEFPESDSRNALVELVNYVTTRKK</sequence>
<dbReference type="GO" id="GO:0008299">
    <property type="term" value="P:isoprenoid biosynthetic process"/>
    <property type="evidence" value="ECO:0007669"/>
    <property type="project" value="InterPro"/>
</dbReference>
<dbReference type="InterPro" id="IPR033749">
    <property type="entry name" value="Polyprenyl_synt_CS"/>
</dbReference>
<gene>
    <name evidence="8" type="ORF">DET52_105213</name>
    <name evidence="7" type="ORF">SAMN05216283_101274</name>
</gene>
<reference evidence="7 9" key="1">
    <citation type="submission" date="2016-10" db="EMBL/GenBank/DDBJ databases">
        <authorList>
            <person name="de Groot N.N."/>
        </authorList>
    </citation>
    <scope>NUCLEOTIDE SEQUENCE [LARGE SCALE GENOMIC DNA]</scope>
    <source>
        <strain evidence="7 9">CGMCC 1.9156</strain>
    </source>
</reference>
<evidence type="ECO:0000256" key="3">
    <source>
        <dbReference type="ARBA" id="ARBA00022679"/>
    </source>
</evidence>
<dbReference type="GO" id="GO:0046872">
    <property type="term" value="F:metal ion binding"/>
    <property type="evidence" value="ECO:0007669"/>
    <property type="project" value="UniProtKB-KW"/>
</dbReference>
<dbReference type="Gene3D" id="1.10.600.10">
    <property type="entry name" value="Farnesyl Diphosphate Synthase"/>
    <property type="match status" value="1"/>
</dbReference>
<dbReference type="PANTHER" id="PTHR12001">
    <property type="entry name" value="GERANYLGERANYL PYROPHOSPHATE SYNTHASE"/>
    <property type="match status" value="1"/>
</dbReference>
<dbReference type="GO" id="GO:0004659">
    <property type="term" value="F:prenyltransferase activity"/>
    <property type="evidence" value="ECO:0007669"/>
    <property type="project" value="InterPro"/>
</dbReference>
<dbReference type="SUPFAM" id="SSF48576">
    <property type="entry name" value="Terpenoid synthases"/>
    <property type="match status" value="1"/>
</dbReference>
<dbReference type="EMBL" id="FONW01000001">
    <property type="protein sequence ID" value="SFE49407.1"/>
    <property type="molecule type" value="Genomic_DNA"/>
</dbReference>
<evidence type="ECO:0000256" key="1">
    <source>
        <dbReference type="ARBA" id="ARBA00001946"/>
    </source>
</evidence>
<evidence type="ECO:0000256" key="6">
    <source>
        <dbReference type="RuleBase" id="RU004466"/>
    </source>
</evidence>
<evidence type="ECO:0000313" key="9">
    <source>
        <dbReference type="Proteomes" id="UP000198964"/>
    </source>
</evidence>
<dbReference type="PANTHER" id="PTHR12001:SF69">
    <property type="entry name" value="ALL TRANS-POLYPRENYL-DIPHOSPHATE SYNTHASE PDSS1"/>
    <property type="match status" value="1"/>
</dbReference>
<organism evidence="7 9">
    <name type="scientific">Sunxiuqinia elliptica</name>
    <dbReference type="NCBI Taxonomy" id="655355"/>
    <lineage>
        <taxon>Bacteria</taxon>
        <taxon>Pseudomonadati</taxon>
        <taxon>Bacteroidota</taxon>
        <taxon>Bacteroidia</taxon>
        <taxon>Marinilabiliales</taxon>
        <taxon>Prolixibacteraceae</taxon>
        <taxon>Sunxiuqinia</taxon>
    </lineage>
</organism>
<name>A0A1I2B070_9BACT</name>
<dbReference type="Proteomes" id="UP000294848">
    <property type="component" value="Unassembled WGS sequence"/>
</dbReference>
<evidence type="ECO:0000256" key="5">
    <source>
        <dbReference type="ARBA" id="ARBA00022842"/>
    </source>
</evidence>
<keyword evidence="4" id="KW-0479">Metal-binding</keyword>
<comment type="cofactor">
    <cofactor evidence="1">
        <name>Mg(2+)</name>
        <dbReference type="ChEBI" id="CHEBI:18420"/>
    </cofactor>
</comment>
<dbReference type="EMBL" id="SNWI01000005">
    <property type="protein sequence ID" value="TDO01355.1"/>
    <property type="molecule type" value="Genomic_DNA"/>
</dbReference>
<dbReference type="AlphaFoldDB" id="A0A1I2B070"/>